<accession>A0ABW1XLZ7</accession>
<proteinExistence type="predicted"/>
<dbReference type="CDD" id="cd05276">
    <property type="entry name" value="p53_inducible_oxidoreductase"/>
    <property type="match status" value="1"/>
</dbReference>
<dbReference type="InterPro" id="IPR020843">
    <property type="entry name" value="ER"/>
</dbReference>
<keyword evidence="2" id="KW-0560">Oxidoreductase</keyword>
<evidence type="ECO:0000259" key="3">
    <source>
        <dbReference type="SMART" id="SM00829"/>
    </source>
</evidence>
<dbReference type="PANTHER" id="PTHR48106">
    <property type="entry name" value="QUINONE OXIDOREDUCTASE PIG3-RELATED"/>
    <property type="match status" value="1"/>
</dbReference>
<dbReference type="InterPro" id="IPR013154">
    <property type="entry name" value="ADH-like_N"/>
</dbReference>
<feature type="domain" description="Enoyl reductase (ER)" evidence="3">
    <location>
        <begin position="13"/>
        <end position="325"/>
    </location>
</feature>
<evidence type="ECO:0000313" key="4">
    <source>
        <dbReference type="EMBL" id="MFC6440290.1"/>
    </source>
</evidence>
<dbReference type="InterPro" id="IPR036291">
    <property type="entry name" value="NAD(P)-bd_dom_sf"/>
</dbReference>
<dbReference type="Gene3D" id="3.40.50.720">
    <property type="entry name" value="NAD(P)-binding Rossmann-like Domain"/>
    <property type="match status" value="1"/>
</dbReference>
<dbReference type="RefSeq" id="WP_377148625.1">
    <property type="nucleotide sequence ID" value="NZ_JBHSUS010000001.1"/>
</dbReference>
<dbReference type="SUPFAM" id="SSF50129">
    <property type="entry name" value="GroES-like"/>
    <property type="match status" value="1"/>
</dbReference>
<keyword evidence="1" id="KW-0521">NADP</keyword>
<protein>
    <submittedName>
        <fullName evidence="4">NAD(P)H-quinone oxidoreductase</fullName>
    </submittedName>
</protein>
<name>A0ABW1XLZ7_9ALTE</name>
<sequence>MNTMRYFDYQNVGEHYCLHEQNGALPNVAASQVLVQVEAFGLNRADVLQGQGKYPAPPGHSTIPGLEVAGCVVTCAEDVDKGLIGKRVCCIVSGGGYAEYVSVDARHLIFLPEEAQLDAAAGLAEVFLTSYQCLFDLSALQAGQRVLIHAGASGVGLAAIQLAKLSGATVAVTASSADKLAACGENGADILINYRQQDFVEVLKQQQFFPNIIIDVVGGDYTPRNLQVLALDGHIIQLAMLGGRYVTQLDMGLMLMKRAKLQGSTLRNRSDDYKAALVSGFVARFGTALSNGGLNPNIMRVMDISAVNDAHALLQTNQTVGKLVVRW</sequence>
<dbReference type="Gene3D" id="3.90.180.10">
    <property type="entry name" value="Medium-chain alcohol dehydrogenases, catalytic domain"/>
    <property type="match status" value="1"/>
</dbReference>
<dbReference type="SMART" id="SM00829">
    <property type="entry name" value="PKS_ER"/>
    <property type="match status" value="1"/>
</dbReference>
<evidence type="ECO:0000313" key="5">
    <source>
        <dbReference type="Proteomes" id="UP001596364"/>
    </source>
</evidence>
<dbReference type="InterPro" id="IPR011032">
    <property type="entry name" value="GroES-like_sf"/>
</dbReference>
<dbReference type="InterPro" id="IPR014189">
    <property type="entry name" value="Quinone_OxRdtase_PIG3"/>
</dbReference>
<dbReference type="EMBL" id="JBHSUS010000001">
    <property type="protein sequence ID" value="MFC6440290.1"/>
    <property type="molecule type" value="Genomic_DNA"/>
</dbReference>
<reference evidence="5" key="1">
    <citation type="journal article" date="2019" name="Int. J. Syst. Evol. Microbiol.">
        <title>The Global Catalogue of Microorganisms (GCM) 10K type strain sequencing project: providing services to taxonomists for standard genome sequencing and annotation.</title>
        <authorList>
            <consortium name="The Broad Institute Genomics Platform"/>
            <consortium name="The Broad Institute Genome Sequencing Center for Infectious Disease"/>
            <person name="Wu L."/>
            <person name="Ma J."/>
        </authorList>
    </citation>
    <scope>NUCLEOTIDE SEQUENCE [LARGE SCALE GENOMIC DNA]</scope>
    <source>
        <strain evidence="5">CGMCC 1.16031</strain>
    </source>
</reference>
<dbReference type="NCBIfam" id="TIGR02824">
    <property type="entry name" value="quinone_pig3"/>
    <property type="match status" value="1"/>
</dbReference>
<organism evidence="4 5">
    <name type="scientific">Pseudobowmanella zhangzhouensis</name>
    <dbReference type="NCBI Taxonomy" id="1537679"/>
    <lineage>
        <taxon>Bacteria</taxon>
        <taxon>Pseudomonadati</taxon>
        <taxon>Pseudomonadota</taxon>
        <taxon>Gammaproteobacteria</taxon>
        <taxon>Alteromonadales</taxon>
        <taxon>Alteromonadaceae</taxon>
    </lineage>
</organism>
<dbReference type="InterPro" id="IPR013149">
    <property type="entry name" value="ADH-like_C"/>
</dbReference>
<keyword evidence="5" id="KW-1185">Reference proteome</keyword>
<evidence type="ECO:0000256" key="1">
    <source>
        <dbReference type="ARBA" id="ARBA00022857"/>
    </source>
</evidence>
<dbReference type="SUPFAM" id="SSF51735">
    <property type="entry name" value="NAD(P)-binding Rossmann-fold domains"/>
    <property type="match status" value="1"/>
</dbReference>
<dbReference type="Pfam" id="PF08240">
    <property type="entry name" value="ADH_N"/>
    <property type="match status" value="1"/>
</dbReference>
<dbReference type="Pfam" id="PF00107">
    <property type="entry name" value="ADH_zinc_N"/>
    <property type="match status" value="1"/>
</dbReference>
<comment type="caution">
    <text evidence="4">The sequence shown here is derived from an EMBL/GenBank/DDBJ whole genome shotgun (WGS) entry which is preliminary data.</text>
</comment>
<evidence type="ECO:0000256" key="2">
    <source>
        <dbReference type="ARBA" id="ARBA00023002"/>
    </source>
</evidence>
<gene>
    <name evidence="4" type="ORF">ACFP85_09045</name>
</gene>
<dbReference type="PANTHER" id="PTHR48106:SF8">
    <property type="entry name" value="OS02G0805600 PROTEIN"/>
    <property type="match status" value="1"/>
</dbReference>
<dbReference type="Proteomes" id="UP001596364">
    <property type="component" value="Unassembled WGS sequence"/>
</dbReference>